<dbReference type="AlphaFoldDB" id="A0AAD7GJS6"/>
<dbReference type="EMBL" id="JARKIE010000059">
    <property type="protein sequence ID" value="KAJ7691273.1"/>
    <property type="molecule type" value="Genomic_DNA"/>
</dbReference>
<sequence length="541" mass="60100">MAIFIAVYAEYNLALQLRHAHGIRWSNSLERSVGAIRLSGSLDTLAAAKPSTFSLHILGAAFPSSLSIQPFRPALPHLNNFEVVRQPHMGLELSDDVCPRCKAHFLTAPKECLGTFDPENIGQFFQHCARHDFTANAGCKFFLWNDTMENRFEGPVTLPSDPQSSPDRSSSLLTLLATLLCTSSSPRKPREPCSNTMANCHSDRNGACMQLFCKLCCVASSVVCKAPSHNEAARYVINSFTVRTPTTSGSPSPLPALLALVLATPTTPTTTTPLTLTRPYARPVDPSYATKLQAGGFQLNGANQAAAYKKAKAQTVEAFWWAKVCDALRFYLLLNRFTLDRPLIGEMNTRNFSFWDGQWWKLTDAAVTVRIGIPVYLRSCDVTVCLDGPTAPMKRKHSLVFDSPPSTPIQRFQVIEPLVFDVPETQKRKKLDVKDLTSDNENDVFQTTGSSRSSNTKQLNLRQLRLLCFHAMTAQSSGTIAVKFKAAFNTDFTSTTFYDNLNKWKVLSSEVPHQIVTLGRVQEMEWVYVLKNYGKGKDRAI</sequence>
<dbReference type="Proteomes" id="UP001221757">
    <property type="component" value="Unassembled WGS sequence"/>
</dbReference>
<protein>
    <submittedName>
        <fullName evidence="1">Uncharacterized protein</fullName>
    </submittedName>
</protein>
<name>A0AAD7GJS6_MYCRO</name>
<gene>
    <name evidence="1" type="ORF">B0H17DRAFT_1133803</name>
</gene>
<comment type="caution">
    <text evidence="1">The sequence shown here is derived from an EMBL/GenBank/DDBJ whole genome shotgun (WGS) entry which is preliminary data.</text>
</comment>
<reference evidence="1" key="1">
    <citation type="submission" date="2023-03" db="EMBL/GenBank/DDBJ databases">
        <title>Massive genome expansion in bonnet fungi (Mycena s.s.) driven by repeated elements and novel gene families across ecological guilds.</title>
        <authorList>
            <consortium name="Lawrence Berkeley National Laboratory"/>
            <person name="Harder C.B."/>
            <person name="Miyauchi S."/>
            <person name="Viragh M."/>
            <person name="Kuo A."/>
            <person name="Thoen E."/>
            <person name="Andreopoulos B."/>
            <person name="Lu D."/>
            <person name="Skrede I."/>
            <person name="Drula E."/>
            <person name="Henrissat B."/>
            <person name="Morin E."/>
            <person name="Kohler A."/>
            <person name="Barry K."/>
            <person name="LaButti K."/>
            <person name="Morin E."/>
            <person name="Salamov A."/>
            <person name="Lipzen A."/>
            <person name="Mereny Z."/>
            <person name="Hegedus B."/>
            <person name="Baldrian P."/>
            <person name="Stursova M."/>
            <person name="Weitz H."/>
            <person name="Taylor A."/>
            <person name="Grigoriev I.V."/>
            <person name="Nagy L.G."/>
            <person name="Martin F."/>
            <person name="Kauserud H."/>
        </authorList>
    </citation>
    <scope>NUCLEOTIDE SEQUENCE</scope>
    <source>
        <strain evidence="1">CBHHK067</strain>
    </source>
</reference>
<keyword evidence="2" id="KW-1185">Reference proteome</keyword>
<accession>A0AAD7GJS6</accession>
<evidence type="ECO:0000313" key="1">
    <source>
        <dbReference type="EMBL" id="KAJ7691273.1"/>
    </source>
</evidence>
<proteinExistence type="predicted"/>
<organism evidence="1 2">
    <name type="scientific">Mycena rosella</name>
    <name type="common">Pink bonnet</name>
    <name type="synonym">Agaricus rosellus</name>
    <dbReference type="NCBI Taxonomy" id="1033263"/>
    <lineage>
        <taxon>Eukaryota</taxon>
        <taxon>Fungi</taxon>
        <taxon>Dikarya</taxon>
        <taxon>Basidiomycota</taxon>
        <taxon>Agaricomycotina</taxon>
        <taxon>Agaricomycetes</taxon>
        <taxon>Agaricomycetidae</taxon>
        <taxon>Agaricales</taxon>
        <taxon>Marasmiineae</taxon>
        <taxon>Mycenaceae</taxon>
        <taxon>Mycena</taxon>
    </lineage>
</organism>
<evidence type="ECO:0000313" key="2">
    <source>
        <dbReference type="Proteomes" id="UP001221757"/>
    </source>
</evidence>